<dbReference type="Proteomes" id="UP000887563">
    <property type="component" value="Unplaced"/>
</dbReference>
<evidence type="ECO:0000313" key="3">
    <source>
        <dbReference type="WBParaSite" id="Minc3s00444g12412"/>
    </source>
</evidence>
<sequence length="89" mass="10752">MKIRKRLIGRSRTTTFLMFSWIIDNNTITHLSILHPNVIRKSVVVLFLFNNNNRILHICLLPINLFFNFLRFFFRITHQFLLNLSCNFI</sequence>
<name>A0A914LDP9_MELIC</name>
<proteinExistence type="predicted"/>
<accession>A0A914LDP9</accession>
<evidence type="ECO:0000256" key="1">
    <source>
        <dbReference type="SAM" id="Phobius"/>
    </source>
</evidence>
<dbReference type="WBParaSite" id="Minc3s00444g12412">
    <property type="protein sequence ID" value="Minc3s00444g12412"/>
    <property type="gene ID" value="Minc3s00444g12412"/>
</dbReference>
<dbReference type="AlphaFoldDB" id="A0A914LDP9"/>
<keyword evidence="1" id="KW-0472">Membrane</keyword>
<keyword evidence="1" id="KW-0812">Transmembrane</keyword>
<organism evidence="2 3">
    <name type="scientific">Meloidogyne incognita</name>
    <name type="common">Southern root-knot nematode worm</name>
    <name type="synonym">Oxyuris incognita</name>
    <dbReference type="NCBI Taxonomy" id="6306"/>
    <lineage>
        <taxon>Eukaryota</taxon>
        <taxon>Metazoa</taxon>
        <taxon>Ecdysozoa</taxon>
        <taxon>Nematoda</taxon>
        <taxon>Chromadorea</taxon>
        <taxon>Rhabditida</taxon>
        <taxon>Tylenchina</taxon>
        <taxon>Tylenchomorpha</taxon>
        <taxon>Tylenchoidea</taxon>
        <taxon>Meloidogynidae</taxon>
        <taxon>Meloidogyninae</taxon>
        <taxon>Meloidogyne</taxon>
        <taxon>Meloidogyne incognita group</taxon>
    </lineage>
</organism>
<feature type="transmembrane region" description="Helical" evidence="1">
    <location>
        <begin position="55"/>
        <end position="74"/>
    </location>
</feature>
<protein>
    <submittedName>
        <fullName evidence="3">Candidate secreted effector</fullName>
    </submittedName>
</protein>
<keyword evidence="2" id="KW-1185">Reference proteome</keyword>
<evidence type="ECO:0000313" key="2">
    <source>
        <dbReference type="Proteomes" id="UP000887563"/>
    </source>
</evidence>
<reference evidence="3" key="1">
    <citation type="submission" date="2022-11" db="UniProtKB">
        <authorList>
            <consortium name="WormBaseParasite"/>
        </authorList>
    </citation>
    <scope>IDENTIFICATION</scope>
</reference>
<keyword evidence="1" id="KW-1133">Transmembrane helix</keyword>